<dbReference type="HOGENOM" id="CLU_983438_0_0_1"/>
<feature type="compositionally biased region" description="Basic and acidic residues" evidence="1">
    <location>
        <begin position="134"/>
        <end position="207"/>
    </location>
</feature>
<reference evidence="4" key="1">
    <citation type="submission" date="2013-02" db="EMBL/GenBank/DDBJ databases">
        <authorList>
            <consortium name="The Broad Institute Genome Sequencing Platform"/>
            <person name="Cuomo C."/>
            <person name="Becnel J."/>
            <person name="Sanscrainte N."/>
            <person name="Walker B."/>
            <person name="Young S.K."/>
            <person name="Zeng Q."/>
            <person name="Gargeya S."/>
            <person name="Fitzgerald M."/>
            <person name="Haas B."/>
            <person name="Abouelleil A."/>
            <person name="Alvarado L."/>
            <person name="Arachchi H.M."/>
            <person name="Berlin A.M."/>
            <person name="Chapman S.B."/>
            <person name="Dewar J."/>
            <person name="Goldberg J."/>
            <person name="Griggs A."/>
            <person name="Gujja S."/>
            <person name="Hansen M."/>
            <person name="Howarth C."/>
            <person name="Imamovic A."/>
            <person name="Larimer J."/>
            <person name="McCowan C."/>
            <person name="Murphy C."/>
            <person name="Neiman D."/>
            <person name="Pearson M."/>
            <person name="Priest M."/>
            <person name="Roberts A."/>
            <person name="Saif S."/>
            <person name="Shea T."/>
            <person name="Sisk P."/>
            <person name="Sykes S."/>
            <person name="Wortman J."/>
            <person name="Nusbaum C."/>
            <person name="Birren B."/>
        </authorList>
    </citation>
    <scope>NUCLEOTIDE SEQUENCE [LARGE SCALE GENOMIC DNA]</scope>
    <source>
        <strain evidence="4">PRA339</strain>
    </source>
</reference>
<dbReference type="EMBL" id="KK365238">
    <property type="protein sequence ID" value="KCZ79700.1"/>
    <property type="molecule type" value="Genomic_DNA"/>
</dbReference>
<reference evidence="3 4" key="2">
    <citation type="submission" date="2014-03" db="EMBL/GenBank/DDBJ databases">
        <title>The Genome Sequence of Anncaliia algerae insect isolate PRA339.</title>
        <authorList>
            <consortium name="The Broad Institute Genome Sequencing Platform"/>
            <consortium name="The Broad Institute Genome Sequencing Center for Infectious Disease"/>
            <person name="Cuomo C."/>
            <person name="Becnel J."/>
            <person name="Sanscrainte N."/>
            <person name="Walker B."/>
            <person name="Young S.K."/>
            <person name="Zeng Q."/>
            <person name="Gargeya S."/>
            <person name="Fitzgerald M."/>
            <person name="Haas B."/>
            <person name="Abouelleil A."/>
            <person name="Alvarado L."/>
            <person name="Arachchi H.M."/>
            <person name="Berlin A.M."/>
            <person name="Chapman S.B."/>
            <person name="Dewar J."/>
            <person name="Goldberg J."/>
            <person name="Griggs A."/>
            <person name="Gujja S."/>
            <person name="Hansen M."/>
            <person name="Howarth C."/>
            <person name="Imamovic A."/>
            <person name="Larimer J."/>
            <person name="McCowan C."/>
            <person name="Murphy C."/>
            <person name="Neiman D."/>
            <person name="Pearson M."/>
            <person name="Priest M."/>
            <person name="Roberts A."/>
            <person name="Saif S."/>
            <person name="Shea T."/>
            <person name="Sisk P."/>
            <person name="Sykes S."/>
            <person name="Wortman J."/>
            <person name="Nusbaum C."/>
            <person name="Birren B."/>
        </authorList>
    </citation>
    <scope>NUCLEOTIDE SEQUENCE [LARGE SCALE GENOMIC DNA]</scope>
    <source>
        <strain evidence="3 4">PRA339</strain>
    </source>
</reference>
<sequence>MLFLLYNIFILCLEKENINFVPVSKDGITNIVISKENKYLSLKKGKNSEEWVDDKKNATEFTTDPVLTLTPLKFNTQCLNRNFKLTDCNELEDQEFLLHLEDSQESPDTPTKDSEVKKSDNINQPKTPILPVDARSKEDENLAQKHTPNEDKDTKSSNAPKETEEEKPKQQEPKSEDIPKKDENENKNDTKSENKKTPEGPPKELNQKGELTNLAATNNGKDQNDVKEEINNQPESSKRKLEDEENTRDESERRNPKKKRKISSDNTFVKKMVKEYEARNKNI</sequence>
<proteinExistence type="predicted"/>
<dbReference type="Proteomes" id="UP000030655">
    <property type="component" value="Unassembled WGS sequence"/>
</dbReference>
<feature type="chain" id="PRO_5012881404" evidence="2">
    <location>
        <begin position="16"/>
        <end position="283"/>
    </location>
</feature>
<feature type="compositionally biased region" description="Basic and acidic residues" evidence="1">
    <location>
        <begin position="222"/>
        <end position="254"/>
    </location>
</feature>
<dbReference type="AlphaFoldDB" id="A0A059EXQ8"/>
<evidence type="ECO:0000256" key="1">
    <source>
        <dbReference type="SAM" id="MobiDB-lite"/>
    </source>
</evidence>
<dbReference type="VEuPathDB" id="MicrosporidiaDB:H312_02908"/>
<evidence type="ECO:0000313" key="4">
    <source>
        <dbReference type="Proteomes" id="UP000030655"/>
    </source>
</evidence>
<evidence type="ECO:0000313" key="3">
    <source>
        <dbReference type="EMBL" id="KCZ79700.1"/>
    </source>
</evidence>
<accession>A0A059EXQ8</accession>
<feature type="region of interest" description="Disordered" evidence="1">
    <location>
        <begin position="100"/>
        <end position="267"/>
    </location>
</feature>
<protein>
    <submittedName>
        <fullName evidence="3">Uncharacterized protein</fullName>
    </submittedName>
</protein>
<gene>
    <name evidence="3" type="ORF">H312_02908</name>
</gene>
<organism evidence="3 4">
    <name type="scientific">Anncaliia algerae PRA339</name>
    <dbReference type="NCBI Taxonomy" id="1288291"/>
    <lineage>
        <taxon>Eukaryota</taxon>
        <taxon>Fungi</taxon>
        <taxon>Fungi incertae sedis</taxon>
        <taxon>Microsporidia</taxon>
        <taxon>Tubulinosematoidea</taxon>
        <taxon>Tubulinosematidae</taxon>
        <taxon>Anncaliia</taxon>
    </lineage>
</organism>
<keyword evidence="2" id="KW-0732">Signal</keyword>
<keyword evidence="4" id="KW-1185">Reference proteome</keyword>
<feature type="signal peptide" evidence="2">
    <location>
        <begin position="1"/>
        <end position="15"/>
    </location>
</feature>
<feature type="compositionally biased region" description="Basic and acidic residues" evidence="1">
    <location>
        <begin position="110"/>
        <end position="120"/>
    </location>
</feature>
<name>A0A059EXQ8_9MICR</name>
<evidence type="ECO:0000256" key="2">
    <source>
        <dbReference type="SAM" id="SignalP"/>
    </source>
</evidence>